<dbReference type="EMBL" id="MRCG01000003">
    <property type="protein sequence ID" value="OKH49632.1"/>
    <property type="molecule type" value="Genomic_DNA"/>
</dbReference>
<gene>
    <name evidence="1" type="ORF">NIES30_07310</name>
</gene>
<sequence length="74" mass="8176">MLSYENAFKTKNSKFEIQNSVFPIVAVDHRNFIGSFEKIAASLLPRGLSLFEIFKAPLGIGQKSSYFHQAGAAP</sequence>
<dbReference type="Proteomes" id="UP000185557">
    <property type="component" value="Unassembled WGS sequence"/>
</dbReference>
<name>A0A1U7J8J0_9CYAN</name>
<accession>A0A1U7J8J0</accession>
<comment type="caution">
    <text evidence="1">The sequence shown here is derived from an EMBL/GenBank/DDBJ whole genome shotgun (WGS) entry which is preliminary data.</text>
</comment>
<evidence type="ECO:0000313" key="2">
    <source>
        <dbReference type="Proteomes" id="UP000185557"/>
    </source>
</evidence>
<dbReference type="STRING" id="549789.NIES30_07310"/>
<reference evidence="1 2" key="1">
    <citation type="submission" date="2016-11" db="EMBL/GenBank/DDBJ databases">
        <title>Draft Genome Sequences of Nine Cyanobacterial Strains from Diverse Habitats.</title>
        <authorList>
            <person name="Zhu T."/>
            <person name="Hou S."/>
            <person name="Lu X."/>
            <person name="Hess W.R."/>
        </authorList>
    </citation>
    <scope>NUCLEOTIDE SEQUENCE [LARGE SCALE GENOMIC DNA]</scope>
    <source>
        <strain evidence="1 2">NIES-30</strain>
    </source>
</reference>
<organism evidence="1 2">
    <name type="scientific">Phormidium tenue NIES-30</name>
    <dbReference type="NCBI Taxonomy" id="549789"/>
    <lineage>
        <taxon>Bacteria</taxon>
        <taxon>Bacillati</taxon>
        <taxon>Cyanobacteriota</taxon>
        <taxon>Cyanophyceae</taxon>
        <taxon>Oscillatoriophycideae</taxon>
        <taxon>Oscillatoriales</taxon>
        <taxon>Oscillatoriaceae</taxon>
        <taxon>Phormidium</taxon>
    </lineage>
</organism>
<proteinExistence type="predicted"/>
<protein>
    <submittedName>
        <fullName evidence="1">Uncharacterized protein</fullName>
    </submittedName>
</protein>
<evidence type="ECO:0000313" key="1">
    <source>
        <dbReference type="EMBL" id="OKH49632.1"/>
    </source>
</evidence>
<keyword evidence="2" id="KW-1185">Reference proteome</keyword>
<dbReference type="AlphaFoldDB" id="A0A1U7J8J0"/>